<accession>A0A0D7B4Z1</accession>
<reference evidence="1 2" key="1">
    <citation type="journal article" date="2015" name="Fungal Genet. Biol.">
        <title>Evolution of novel wood decay mechanisms in Agaricales revealed by the genome sequences of Fistulina hepatica and Cylindrobasidium torrendii.</title>
        <authorList>
            <person name="Floudas D."/>
            <person name="Held B.W."/>
            <person name="Riley R."/>
            <person name="Nagy L.G."/>
            <person name="Koehler G."/>
            <person name="Ransdell A.S."/>
            <person name="Younus H."/>
            <person name="Chow J."/>
            <person name="Chiniquy J."/>
            <person name="Lipzen A."/>
            <person name="Tritt A."/>
            <person name="Sun H."/>
            <person name="Haridas S."/>
            <person name="LaButti K."/>
            <person name="Ohm R.A."/>
            <person name="Kues U."/>
            <person name="Blanchette R.A."/>
            <person name="Grigoriev I.V."/>
            <person name="Minto R.E."/>
            <person name="Hibbett D.S."/>
        </authorList>
    </citation>
    <scope>NUCLEOTIDE SEQUENCE [LARGE SCALE GENOMIC DNA]</scope>
    <source>
        <strain evidence="1 2">FP15055 ss-10</strain>
    </source>
</reference>
<keyword evidence="2" id="KW-1185">Reference proteome</keyword>
<protein>
    <submittedName>
        <fullName evidence="1">Uncharacterized protein</fullName>
    </submittedName>
</protein>
<evidence type="ECO:0000313" key="1">
    <source>
        <dbReference type="EMBL" id="KIY65577.1"/>
    </source>
</evidence>
<sequence length="275" mass="29498">MSDIDFSAIHNIADADERYAAVSNLVDTVELAPLPRTETRYGLGISDDASSDAANAKADGPSGSVAGAAAASFAPDVSDEDKEAVNLCMLFAQRAVLAKHPGGILTEAALNMYRGILMTLGWPMPVMSFREVSSSELRGRCDTVVLGLMAGFMNADAIKLFRLVLGGIENDQKASDIFNSNAKKDKGGSFSTGAVSMDSGLVKMDFGMYAVETSVNIDKFLWFEFRNANAKVNISYAEARLVKSVWGPLRDKVLKRLDKESGNIIDNIPLADPSK</sequence>
<gene>
    <name evidence="1" type="ORF">CYLTODRAFT_424246</name>
</gene>
<dbReference type="EMBL" id="KN880585">
    <property type="protein sequence ID" value="KIY65577.1"/>
    <property type="molecule type" value="Genomic_DNA"/>
</dbReference>
<dbReference type="Proteomes" id="UP000054007">
    <property type="component" value="Unassembled WGS sequence"/>
</dbReference>
<evidence type="ECO:0000313" key="2">
    <source>
        <dbReference type="Proteomes" id="UP000054007"/>
    </source>
</evidence>
<name>A0A0D7B4Z1_9AGAR</name>
<organism evidence="1 2">
    <name type="scientific">Cylindrobasidium torrendii FP15055 ss-10</name>
    <dbReference type="NCBI Taxonomy" id="1314674"/>
    <lineage>
        <taxon>Eukaryota</taxon>
        <taxon>Fungi</taxon>
        <taxon>Dikarya</taxon>
        <taxon>Basidiomycota</taxon>
        <taxon>Agaricomycotina</taxon>
        <taxon>Agaricomycetes</taxon>
        <taxon>Agaricomycetidae</taxon>
        <taxon>Agaricales</taxon>
        <taxon>Marasmiineae</taxon>
        <taxon>Physalacriaceae</taxon>
        <taxon>Cylindrobasidium</taxon>
    </lineage>
</organism>
<proteinExistence type="predicted"/>
<dbReference type="AlphaFoldDB" id="A0A0D7B4Z1"/>